<protein>
    <submittedName>
        <fullName evidence="1">Uncharacterized protein</fullName>
    </submittedName>
</protein>
<proteinExistence type="predicted"/>
<dbReference type="EMBL" id="GBRH01237132">
    <property type="protein sequence ID" value="JAD60763.1"/>
    <property type="molecule type" value="Transcribed_RNA"/>
</dbReference>
<evidence type="ECO:0000313" key="1">
    <source>
        <dbReference type="EMBL" id="JAD60763.1"/>
    </source>
</evidence>
<organism evidence="1">
    <name type="scientific">Arundo donax</name>
    <name type="common">Giant reed</name>
    <name type="synonym">Donax arundinaceus</name>
    <dbReference type="NCBI Taxonomy" id="35708"/>
    <lineage>
        <taxon>Eukaryota</taxon>
        <taxon>Viridiplantae</taxon>
        <taxon>Streptophyta</taxon>
        <taxon>Embryophyta</taxon>
        <taxon>Tracheophyta</taxon>
        <taxon>Spermatophyta</taxon>
        <taxon>Magnoliopsida</taxon>
        <taxon>Liliopsida</taxon>
        <taxon>Poales</taxon>
        <taxon>Poaceae</taxon>
        <taxon>PACMAD clade</taxon>
        <taxon>Arundinoideae</taxon>
        <taxon>Arundineae</taxon>
        <taxon>Arundo</taxon>
    </lineage>
</organism>
<sequence length="25" mass="3012">MTSIMKRKDYVSTNLVRHEESPYLI</sequence>
<name>A0A0A9BF39_ARUDO</name>
<reference evidence="1" key="2">
    <citation type="journal article" date="2015" name="Data Brief">
        <title>Shoot transcriptome of the giant reed, Arundo donax.</title>
        <authorList>
            <person name="Barrero R.A."/>
            <person name="Guerrero F.D."/>
            <person name="Moolhuijzen P."/>
            <person name="Goolsby J.A."/>
            <person name="Tidwell J."/>
            <person name="Bellgard S.E."/>
            <person name="Bellgard M.I."/>
        </authorList>
    </citation>
    <scope>NUCLEOTIDE SEQUENCE</scope>
    <source>
        <tissue evidence="1">Shoot tissue taken approximately 20 cm above the soil surface</tissue>
    </source>
</reference>
<reference evidence="1" key="1">
    <citation type="submission" date="2014-09" db="EMBL/GenBank/DDBJ databases">
        <authorList>
            <person name="Magalhaes I.L.F."/>
            <person name="Oliveira U."/>
            <person name="Santos F.R."/>
            <person name="Vidigal T.H.D.A."/>
            <person name="Brescovit A.D."/>
            <person name="Santos A.J."/>
        </authorList>
    </citation>
    <scope>NUCLEOTIDE SEQUENCE</scope>
    <source>
        <tissue evidence="1">Shoot tissue taken approximately 20 cm above the soil surface</tissue>
    </source>
</reference>
<accession>A0A0A9BF39</accession>
<dbReference type="AlphaFoldDB" id="A0A0A9BF39"/>